<keyword evidence="4" id="KW-0997">Cell inner membrane</keyword>
<keyword evidence="7 10" id="KW-0472">Membrane</keyword>
<dbReference type="InterPro" id="IPR055348">
    <property type="entry name" value="DctQ"/>
</dbReference>
<gene>
    <name evidence="12" type="ORF">Q8A49_18790</name>
</gene>
<feature type="compositionally biased region" description="Pro residues" evidence="9">
    <location>
        <begin position="167"/>
        <end position="178"/>
    </location>
</feature>
<dbReference type="PANTHER" id="PTHR35011:SF2">
    <property type="entry name" value="2,3-DIKETO-L-GULONATE TRAP TRANSPORTER SMALL PERMEASE PROTEIN YIAM"/>
    <property type="match status" value="1"/>
</dbReference>
<evidence type="ECO:0000256" key="9">
    <source>
        <dbReference type="SAM" id="MobiDB-lite"/>
    </source>
</evidence>
<proteinExistence type="inferred from homology"/>
<evidence type="ECO:0000256" key="6">
    <source>
        <dbReference type="ARBA" id="ARBA00022989"/>
    </source>
</evidence>
<feature type="transmembrane region" description="Helical" evidence="10">
    <location>
        <begin position="25"/>
        <end position="44"/>
    </location>
</feature>
<comment type="subcellular location">
    <subcellularLocation>
        <location evidence="1">Cell inner membrane</location>
        <topology evidence="1">Multi-pass membrane protein</topology>
    </subcellularLocation>
</comment>
<keyword evidence="2" id="KW-0813">Transport</keyword>
<feature type="transmembrane region" description="Helical" evidence="10">
    <location>
        <begin position="141"/>
        <end position="160"/>
    </location>
</feature>
<evidence type="ECO:0000256" key="7">
    <source>
        <dbReference type="ARBA" id="ARBA00023136"/>
    </source>
</evidence>
<feature type="region of interest" description="Disordered" evidence="9">
    <location>
        <begin position="167"/>
        <end position="186"/>
    </location>
</feature>
<feature type="transmembrane region" description="Helical" evidence="10">
    <location>
        <begin position="56"/>
        <end position="80"/>
    </location>
</feature>
<evidence type="ECO:0000313" key="13">
    <source>
        <dbReference type="Proteomes" id="UP001348641"/>
    </source>
</evidence>
<organism evidence="12 13">
    <name type="scientific">Nocardiopsis tropica</name>
    <dbReference type="NCBI Taxonomy" id="109330"/>
    <lineage>
        <taxon>Bacteria</taxon>
        <taxon>Bacillati</taxon>
        <taxon>Actinomycetota</taxon>
        <taxon>Actinomycetes</taxon>
        <taxon>Streptosporangiales</taxon>
        <taxon>Nocardiopsidaceae</taxon>
        <taxon>Nocardiopsis</taxon>
    </lineage>
</organism>
<evidence type="ECO:0000259" key="11">
    <source>
        <dbReference type="Pfam" id="PF04290"/>
    </source>
</evidence>
<dbReference type="EMBL" id="JAUUCC010000048">
    <property type="protein sequence ID" value="MEE2052551.1"/>
    <property type="molecule type" value="Genomic_DNA"/>
</dbReference>
<keyword evidence="5 10" id="KW-0812">Transmembrane</keyword>
<evidence type="ECO:0000256" key="4">
    <source>
        <dbReference type="ARBA" id="ARBA00022519"/>
    </source>
</evidence>
<keyword evidence="6 10" id="KW-1133">Transmembrane helix</keyword>
<reference evidence="12 13" key="1">
    <citation type="submission" date="2023-07" db="EMBL/GenBank/DDBJ databases">
        <authorList>
            <person name="Girao M."/>
            <person name="Carvalho M.F."/>
        </authorList>
    </citation>
    <scope>NUCLEOTIDE SEQUENCE [LARGE SCALE GENOMIC DNA]</scope>
    <source>
        <strain evidence="12 13">66/93</strain>
    </source>
</reference>
<feature type="domain" description="Tripartite ATP-independent periplasmic transporters DctQ component" evidence="11">
    <location>
        <begin position="39"/>
        <end position="163"/>
    </location>
</feature>
<evidence type="ECO:0000256" key="5">
    <source>
        <dbReference type="ARBA" id="ARBA00022692"/>
    </source>
</evidence>
<dbReference type="PANTHER" id="PTHR35011">
    <property type="entry name" value="2,3-DIKETO-L-GULONATE TRAP TRANSPORTER SMALL PERMEASE PROTEIN YIAM"/>
    <property type="match status" value="1"/>
</dbReference>
<dbReference type="Proteomes" id="UP001348641">
    <property type="component" value="Unassembled WGS sequence"/>
</dbReference>
<keyword evidence="3" id="KW-1003">Cell membrane</keyword>
<protein>
    <submittedName>
        <fullName evidence="12">TRAP transporter small permease</fullName>
    </submittedName>
</protein>
<evidence type="ECO:0000256" key="3">
    <source>
        <dbReference type="ARBA" id="ARBA00022475"/>
    </source>
</evidence>
<evidence type="ECO:0000256" key="10">
    <source>
        <dbReference type="SAM" id="Phobius"/>
    </source>
</evidence>
<dbReference type="Pfam" id="PF04290">
    <property type="entry name" value="DctQ"/>
    <property type="match status" value="1"/>
</dbReference>
<dbReference type="InterPro" id="IPR007387">
    <property type="entry name" value="TRAP_DctQ"/>
</dbReference>
<evidence type="ECO:0000313" key="12">
    <source>
        <dbReference type="EMBL" id="MEE2052551.1"/>
    </source>
</evidence>
<evidence type="ECO:0000256" key="1">
    <source>
        <dbReference type="ARBA" id="ARBA00004429"/>
    </source>
</evidence>
<sequence length="186" mass="19544">MTNPPSTSGDGPSGSRPAPVRWLETAELVLGALLLAMLLVLMLIQAGQRYVPGESWVWVGELARFGLVWLAFSLVGHLVGRDEHITLKLVDFVARGRAMRAVWIFANLVVAATCGLLVAAAADLVFAGGPQTTPVMGIPMAWTYVIPMAGLSVAVLRALANAVLVPGPPAPGTPPPAPTDHEEPTR</sequence>
<evidence type="ECO:0000256" key="2">
    <source>
        <dbReference type="ARBA" id="ARBA00022448"/>
    </source>
</evidence>
<feature type="transmembrane region" description="Helical" evidence="10">
    <location>
        <begin position="101"/>
        <end position="121"/>
    </location>
</feature>
<accession>A0ABU7KTC7</accession>
<evidence type="ECO:0000256" key="8">
    <source>
        <dbReference type="ARBA" id="ARBA00038436"/>
    </source>
</evidence>
<name>A0ABU7KTC7_9ACTN</name>
<dbReference type="RefSeq" id="WP_330159573.1">
    <property type="nucleotide sequence ID" value="NZ_BAAAJA010000015.1"/>
</dbReference>
<comment type="caution">
    <text evidence="12">The sequence shown here is derived from an EMBL/GenBank/DDBJ whole genome shotgun (WGS) entry which is preliminary data.</text>
</comment>
<comment type="similarity">
    <text evidence="8">Belongs to the TRAP transporter small permease family.</text>
</comment>